<dbReference type="InterPro" id="IPR011990">
    <property type="entry name" value="TPR-like_helical_dom_sf"/>
</dbReference>
<dbReference type="PANTHER" id="PTHR32385">
    <property type="entry name" value="MANNOSYL PHOSPHORYLINOSITOL CERAMIDE SYNTHASE"/>
    <property type="match status" value="1"/>
</dbReference>
<keyword evidence="1" id="KW-0808">Transferase</keyword>
<dbReference type="SUPFAM" id="SSF53448">
    <property type="entry name" value="Nucleotide-diphospho-sugar transferases"/>
    <property type="match status" value="1"/>
</dbReference>
<dbReference type="InterPro" id="IPR007577">
    <property type="entry name" value="GlycoTrfase_DXD_sugar-bd_CS"/>
</dbReference>
<feature type="non-terminal residue" evidence="2">
    <location>
        <position position="377"/>
    </location>
</feature>
<proteinExistence type="predicted"/>
<evidence type="ECO:0000256" key="1">
    <source>
        <dbReference type="ARBA" id="ARBA00022679"/>
    </source>
</evidence>
<dbReference type="Pfam" id="PF04488">
    <property type="entry name" value="Gly_transf_sug"/>
    <property type="match status" value="1"/>
</dbReference>
<dbReference type="EMBL" id="CAXAMM010020990">
    <property type="protein sequence ID" value="CAK9049050.1"/>
    <property type="molecule type" value="Genomic_DNA"/>
</dbReference>
<gene>
    <name evidence="2" type="ORF">SCF082_LOCUS27231</name>
</gene>
<dbReference type="Gene3D" id="3.90.550.20">
    <property type="match status" value="1"/>
</dbReference>
<name>A0ABP0MC49_9DINO</name>
<protein>
    <submittedName>
        <fullName evidence="2">Mannosyl phosphorylinositol ceramide synthase SUR1</fullName>
    </submittedName>
</protein>
<evidence type="ECO:0000313" key="2">
    <source>
        <dbReference type="EMBL" id="CAK9049050.1"/>
    </source>
</evidence>
<dbReference type="InterPro" id="IPR029044">
    <property type="entry name" value="Nucleotide-diphossugar_trans"/>
</dbReference>
<dbReference type="SUPFAM" id="SSF48452">
    <property type="entry name" value="TPR-like"/>
    <property type="match status" value="1"/>
</dbReference>
<organism evidence="2 3">
    <name type="scientific">Durusdinium trenchii</name>
    <dbReference type="NCBI Taxonomy" id="1381693"/>
    <lineage>
        <taxon>Eukaryota</taxon>
        <taxon>Sar</taxon>
        <taxon>Alveolata</taxon>
        <taxon>Dinophyceae</taxon>
        <taxon>Suessiales</taxon>
        <taxon>Symbiodiniaceae</taxon>
        <taxon>Durusdinium</taxon>
    </lineage>
</organism>
<accession>A0ABP0MC49</accession>
<feature type="non-terminal residue" evidence="2">
    <location>
        <position position="1"/>
    </location>
</feature>
<dbReference type="PANTHER" id="PTHR32385:SF23">
    <property type="entry name" value="NUCLEOTIDE-DIPHOSPHO-SUGAR TRANSFERASE"/>
    <property type="match status" value="1"/>
</dbReference>
<dbReference type="InterPro" id="IPR051706">
    <property type="entry name" value="Glycosyltransferase_domain"/>
</dbReference>
<comment type="caution">
    <text evidence="2">The sequence shown here is derived from an EMBL/GenBank/DDBJ whole genome shotgun (WGS) entry which is preliminary data.</text>
</comment>
<keyword evidence="3" id="KW-1185">Reference proteome</keyword>
<evidence type="ECO:0000313" key="3">
    <source>
        <dbReference type="Proteomes" id="UP001642464"/>
    </source>
</evidence>
<sequence>FIMVLTASVPSWSASLPRVVHFTRPDQPKKAGVGPFPVLIWEVALRSWQRFFLRSRGFRLRVWHDHNLTECMQQEFPEYLPAFRALPGGIERSDIGRYCVMHQQGGIYADLDYEVRAFFYTELPAHLVSLVECRSKDKGLLVENSLMASPPGHPFWRLAIRSCFDVPGRHRWDDAEGGTGPRLLSKLLGSPNVSAMVHVLSCKDFQRGIQADAAHEHCGHISDGRGQRGIHWSTTSHTAFVGAALRADAFYFMHPELKGRPLFRKAVHEVAAESARVPCARRSASQVSELLAACVRGAGRSPYGKQPPICSTSPCEFAGLDMAELGGPGAQTTSEPFDLAEKLLQEAVEVRPEASDLRYLLGSALHSSGRRSEAIVQ</sequence>
<reference evidence="2 3" key="1">
    <citation type="submission" date="2024-02" db="EMBL/GenBank/DDBJ databases">
        <authorList>
            <person name="Chen Y."/>
            <person name="Shah S."/>
            <person name="Dougan E. K."/>
            <person name="Thang M."/>
            <person name="Chan C."/>
        </authorList>
    </citation>
    <scope>NUCLEOTIDE SEQUENCE [LARGE SCALE GENOMIC DNA]</scope>
</reference>
<dbReference type="Proteomes" id="UP001642464">
    <property type="component" value="Unassembled WGS sequence"/>
</dbReference>